<organism evidence="1 2">
    <name type="scientific">Leptospira santarosai str. MOR084</name>
    <dbReference type="NCBI Taxonomy" id="1049984"/>
    <lineage>
        <taxon>Bacteria</taxon>
        <taxon>Pseudomonadati</taxon>
        <taxon>Spirochaetota</taxon>
        <taxon>Spirochaetia</taxon>
        <taxon>Leptospirales</taxon>
        <taxon>Leptospiraceae</taxon>
        <taxon>Leptospira</taxon>
    </lineage>
</organism>
<reference evidence="1" key="1">
    <citation type="submission" date="2012-10" db="EMBL/GenBank/DDBJ databases">
        <authorList>
            <person name="Harkins D.M."/>
            <person name="Durkin A.S."/>
            <person name="Brinkac L.M."/>
            <person name="Haft D.H."/>
            <person name="Selengut J.D."/>
            <person name="Sanka R."/>
            <person name="DePew J."/>
            <person name="Purushe J."/>
            <person name="Matthias M.A."/>
            <person name="Vinetz J.M."/>
            <person name="Sutton G.G."/>
            <person name="Nierman W.C."/>
            <person name="Fouts D.E."/>
        </authorList>
    </citation>
    <scope>NUCLEOTIDE SEQUENCE [LARGE SCALE GENOMIC DNA]</scope>
    <source>
        <strain evidence="1">MOR084</strain>
    </source>
</reference>
<proteinExistence type="predicted"/>
<dbReference type="RefSeq" id="WP_004477558.1">
    <property type="nucleotide sequence ID" value="NZ_AHON02000051.1"/>
</dbReference>
<sequence>MYVFRKNLISFSINASKFILCFLVLISLISSCEKKDDSKVDLLLALTALQPQSPDQASNYDRDVRIITHTAQVFPVNCEVDYTEEDLNFIIEILKREIARYPRGYWIKAGFDSVMLCRNLRSLGRNLGGLADILSKTMFLNVADGIGRNAQIYDDVTSTFISPFEYYARLHTIHHELTHAVDFSLMGFGFSIFDPVWQQLNYPGFLYGNHYDPQNSSVNIKVFSHPLPGFVTLYATTNHMEDRAVIGGGIMGPISDYNRLIQFCQSDPIISAKVKRTISEWKKFWPFPGAENSDWKIKITATESACN</sequence>
<name>A0A0E2BE29_9LEPT</name>
<dbReference type="PROSITE" id="PS51257">
    <property type="entry name" value="PROKAR_LIPOPROTEIN"/>
    <property type="match status" value="1"/>
</dbReference>
<dbReference type="Proteomes" id="UP000006329">
    <property type="component" value="Unassembled WGS sequence"/>
</dbReference>
<keyword evidence="1" id="KW-0449">Lipoprotein</keyword>
<evidence type="ECO:0000313" key="1">
    <source>
        <dbReference type="EMBL" id="EKO33459.1"/>
    </source>
</evidence>
<dbReference type="AlphaFoldDB" id="A0A0E2BE29"/>
<protein>
    <submittedName>
        <fullName evidence="1">Lipoprotein</fullName>
    </submittedName>
</protein>
<comment type="caution">
    <text evidence="1">The sequence shown here is derived from an EMBL/GenBank/DDBJ whole genome shotgun (WGS) entry which is preliminary data.</text>
</comment>
<evidence type="ECO:0000313" key="2">
    <source>
        <dbReference type="Proteomes" id="UP000006329"/>
    </source>
</evidence>
<keyword evidence="2" id="KW-1185">Reference proteome</keyword>
<dbReference type="EMBL" id="AHON02000051">
    <property type="protein sequence ID" value="EKO33459.1"/>
    <property type="molecule type" value="Genomic_DNA"/>
</dbReference>
<accession>A0A0E2BE29</accession>
<gene>
    <name evidence="1" type="ORF">LEP1GSC179_2599</name>
</gene>
<dbReference type="NCBIfam" id="NF047804">
    <property type="entry name" value="LIC13305_lipo"/>
    <property type="match status" value="1"/>
</dbReference>